<reference evidence="2 3" key="1">
    <citation type="journal article" date="2023" name="bioRxiv">
        <title>Conserved and derived expression patterns and positive selection on dental genes reveal complex evolutionary context of ever-growing rodent molars.</title>
        <authorList>
            <person name="Calamari Z.T."/>
            <person name="Song A."/>
            <person name="Cohen E."/>
            <person name="Akter M."/>
            <person name="Roy R.D."/>
            <person name="Hallikas O."/>
            <person name="Christensen M.M."/>
            <person name="Li P."/>
            <person name="Marangoni P."/>
            <person name="Jernvall J."/>
            <person name="Klein O.D."/>
        </authorList>
    </citation>
    <scope>NUCLEOTIDE SEQUENCE [LARGE SCALE GENOMIC DNA]</scope>
    <source>
        <strain evidence="2">V071</strain>
    </source>
</reference>
<dbReference type="Proteomes" id="UP001488838">
    <property type="component" value="Unassembled WGS sequence"/>
</dbReference>
<evidence type="ECO:0000313" key="2">
    <source>
        <dbReference type="EMBL" id="KAK7808892.1"/>
    </source>
</evidence>
<gene>
    <name evidence="2" type="ORF">U0070_005299</name>
</gene>
<proteinExistence type="predicted"/>
<name>A0AAW0I3C3_MYOGA</name>
<dbReference type="AlphaFoldDB" id="A0AAW0I3C3"/>
<protein>
    <submittedName>
        <fullName evidence="2">Uncharacterized protein</fullName>
    </submittedName>
</protein>
<feature type="region of interest" description="Disordered" evidence="1">
    <location>
        <begin position="172"/>
        <end position="201"/>
    </location>
</feature>
<feature type="compositionally biased region" description="Acidic residues" evidence="1">
    <location>
        <begin position="177"/>
        <end position="194"/>
    </location>
</feature>
<dbReference type="EMBL" id="JBBHLL010000227">
    <property type="protein sequence ID" value="KAK7808892.1"/>
    <property type="molecule type" value="Genomic_DNA"/>
</dbReference>
<keyword evidence="3" id="KW-1185">Reference proteome</keyword>
<evidence type="ECO:0000313" key="3">
    <source>
        <dbReference type="Proteomes" id="UP001488838"/>
    </source>
</evidence>
<feature type="non-terminal residue" evidence="2">
    <location>
        <position position="543"/>
    </location>
</feature>
<sequence>MGERGGEEEREDPVSIVWMPRLLSMRYKSGAEEIDPASPSTDPALAENGSVPFKLSSEKINGKHSTLAQFSDLFHGAWRSQPRTSSAHPIRPVCSHVSRHREGLQNTRLKPSHHPRGAMGNHKVLRKGTLPRHPIIMKDKLFSRRAEGMKVVGNTRIPLLGIPLHHILNSIKKKKEEEEEDDEEEEEEEEEEENQFLNAGITDDRARRNNCAIVSNTLKEDVRVARAANEFQEADDSPVHLSIVYSSVSMVPSIPFCAGWRSPEPLEKLFGWALVTVSHDLISLEDLVDVYLAFYRELGAAATKVYLVSSEPRIRCYHTVRDGDCRPGMRNKHPGRTGQRRIMDVTIAYLCLGCCAFCVSKGNKGSKEQKSGIPVGNRAVSYWEEQKLSRQRLPSAVGYPDPEMSSVTLQIRGGLLPGYGRLLPFATPESSSDEVTEVYGCLLRKAGCTPQQLRRAEGLQQGINNTEPHCVCGWREGTSRLTSANEKFLYHVRVTRYSLVMRKLPFESLTFQTEENTQLQMSLLPRSGAKSDDILGITMPGLL</sequence>
<evidence type="ECO:0000256" key="1">
    <source>
        <dbReference type="SAM" id="MobiDB-lite"/>
    </source>
</evidence>
<accession>A0AAW0I3C3</accession>
<organism evidence="2 3">
    <name type="scientific">Myodes glareolus</name>
    <name type="common">Bank vole</name>
    <name type="synonym">Clethrionomys glareolus</name>
    <dbReference type="NCBI Taxonomy" id="447135"/>
    <lineage>
        <taxon>Eukaryota</taxon>
        <taxon>Metazoa</taxon>
        <taxon>Chordata</taxon>
        <taxon>Craniata</taxon>
        <taxon>Vertebrata</taxon>
        <taxon>Euteleostomi</taxon>
        <taxon>Mammalia</taxon>
        <taxon>Eutheria</taxon>
        <taxon>Euarchontoglires</taxon>
        <taxon>Glires</taxon>
        <taxon>Rodentia</taxon>
        <taxon>Myomorpha</taxon>
        <taxon>Muroidea</taxon>
        <taxon>Cricetidae</taxon>
        <taxon>Arvicolinae</taxon>
        <taxon>Myodes</taxon>
    </lineage>
</organism>
<comment type="caution">
    <text evidence="2">The sequence shown here is derived from an EMBL/GenBank/DDBJ whole genome shotgun (WGS) entry which is preliminary data.</text>
</comment>
<feature type="region of interest" description="Disordered" evidence="1">
    <location>
        <begin position="98"/>
        <end position="121"/>
    </location>
</feature>